<dbReference type="EMBL" id="MU005576">
    <property type="protein sequence ID" value="KAF2686869.1"/>
    <property type="molecule type" value="Genomic_DNA"/>
</dbReference>
<proteinExistence type="predicted"/>
<evidence type="ECO:0000313" key="2">
    <source>
        <dbReference type="EMBL" id="KAF2686869.1"/>
    </source>
</evidence>
<evidence type="ECO:0000256" key="1">
    <source>
        <dbReference type="SAM" id="MobiDB-lite"/>
    </source>
</evidence>
<evidence type="ECO:0000313" key="3">
    <source>
        <dbReference type="Proteomes" id="UP000799291"/>
    </source>
</evidence>
<protein>
    <submittedName>
        <fullName evidence="2">Uncharacterized protein</fullName>
    </submittedName>
</protein>
<keyword evidence="3" id="KW-1185">Reference proteome</keyword>
<reference evidence="2" key="1">
    <citation type="journal article" date="2020" name="Stud. Mycol.">
        <title>101 Dothideomycetes genomes: a test case for predicting lifestyles and emergence of pathogens.</title>
        <authorList>
            <person name="Haridas S."/>
            <person name="Albert R."/>
            <person name="Binder M."/>
            <person name="Bloem J."/>
            <person name="Labutti K."/>
            <person name="Salamov A."/>
            <person name="Andreopoulos B."/>
            <person name="Baker S."/>
            <person name="Barry K."/>
            <person name="Bills G."/>
            <person name="Bluhm B."/>
            <person name="Cannon C."/>
            <person name="Castanera R."/>
            <person name="Culley D."/>
            <person name="Daum C."/>
            <person name="Ezra D."/>
            <person name="Gonzalez J."/>
            <person name="Henrissat B."/>
            <person name="Kuo A."/>
            <person name="Liang C."/>
            <person name="Lipzen A."/>
            <person name="Lutzoni F."/>
            <person name="Magnuson J."/>
            <person name="Mondo S."/>
            <person name="Nolan M."/>
            <person name="Ohm R."/>
            <person name="Pangilinan J."/>
            <person name="Park H.-J."/>
            <person name="Ramirez L."/>
            <person name="Alfaro M."/>
            <person name="Sun H."/>
            <person name="Tritt A."/>
            <person name="Yoshinaga Y."/>
            <person name="Zwiers L.-H."/>
            <person name="Turgeon B."/>
            <person name="Goodwin S."/>
            <person name="Spatafora J."/>
            <person name="Crous P."/>
            <person name="Grigoriev I."/>
        </authorList>
    </citation>
    <scope>NUCLEOTIDE SEQUENCE</scope>
    <source>
        <strain evidence="2">CBS 122367</strain>
    </source>
</reference>
<dbReference type="Proteomes" id="UP000799291">
    <property type="component" value="Unassembled WGS sequence"/>
</dbReference>
<gene>
    <name evidence="2" type="ORF">K458DRAFT_470867</name>
</gene>
<dbReference type="AlphaFoldDB" id="A0A6G1J9Q8"/>
<name>A0A6G1J9Q8_9PLEO</name>
<feature type="region of interest" description="Disordered" evidence="1">
    <location>
        <begin position="71"/>
        <end position="99"/>
    </location>
</feature>
<accession>A0A6G1J9Q8</accession>
<sequence>LTCKDYVLQLRAALRAGRLPSSEPEQGRYLDLMEYERQRRWEAETKCAALQSENVRQARTIQLLEQRLHDSCPRTQAASPKRKKATPTPGRSGAMIASGEATTENDCQVLEDNLGDDGSYLVEHMWTFQRLLRHRESSPEAICTSLVGIASGLGRVFTAIAKRYDRLATRTREKPSLPTLKEDKSELACTILACTRAFVMLLLGLNSLNEDSPGGRATGLVIYESVKMFSIALEAVEIAARQTARAQVGAQSKQVSRTNSQNAKTSLAARGIAHLLVTLVGQLEQSNPVHQKLFDGFAFILFERAGKRLYYCTFGRHRGTTIEDDIALHVALKDPAEIARKETEALAIRYEIKELIVVLERAMGLAPNHLNPQVEKKNQNQPGRTLSLRTLRASKTRLHPLAKDRLQRTLVACMFGDKMDDEFLNVLRMPVRLGSLPTVPEIDDKDVEEWYQKQVWRLVGWDILAKENETMIQ</sequence>
<dbReference type="OrthoDB" id="202825at2759"/>
<organism evidence="2 3">
    <name type="scientific">Lentithecium fluviatile CBS 122367</name>
    <dbReference type="NCBI Taxonomy" id="1168545"/>
    <lineage>
        <taxon>Eukaryota</taxon>
        <taxon>Fungi</taxon>
        <taxon>Dikarya</taxon>
        <taxon>Ascomycota</taxon>
        <taxon>Pezizomycotina</taxon>
        <taxon>Dothideomycetes</taxon>
        <taxon>Pleosporomycetidae</taxon>
        <taxon>Pleosporales</taxon>
        <taxon>Massarineae</taxon>
        <taxon>Lentitheciaceae</taxon>
        <taxon>Lentithecium</taxon>
    </lineage>
</organism>
<feature type="non-terminal residue" evidence="2">
    <location>
        <position position="1"/>
    </location>
</feature>